<gene>
    <name evidence="2" type="ORF">ACFFNY_18295</name>
</gene>
<proteinExistence type="predicted"/>
<accession>A0ABV5VZ82</accession>
<dbReference type="EMBL" id="JBHMAG010000012">
    <property type="protein sequence ID" value="MFB9753521.1"/>
    <property type="molecule type" value="Genomic_DNA"/>
</dbReference>
<keyword evidence="1" id="KW-1133">Transmembrane helix</keyword>
<dbReference type="RefSeq" id="WP_344901165.1">
    <property type="nucleotide sequence ID" value="NZ_BAAAYO010000001.1"/>
</dbReference>
<evidence type="ECO:0000313" key="3">
    <source>
        <dbReference type="Proteomes" id="UP001589619"/>
    </source>
</evidence>
<keyword evidence="1" id="KW-0812">Transmembrane</keyword>
<name>A0ABV5VZ82_9BACL</name>
<keyword evidence="3" id="KW-1185">Reference proteome</keyword>
<feature type="transmembrane region" description="Helical" evidence="1">
    <location>
        <begin position="71"/>
        <end position="95"/>
    </location>
</feature>
<evidence type="ECO:0000256" key="1">
    <source>
        <dbReference type="SAM" id="Phobius"/>
    </source>
</evidence>
<dbReference type="Proteomes" id="UP001589619">
    <property type="component" value="Unassembled WGS sequence"/>
</dbReference>
<protein>
    <submittedName>
        <fullName evidence="2">Uncharacterized protein</fullName>
    </submittedName>
</protein>
<evidence type="ECO:0000313" key="2">
    <source>
        <dbReference type="EMBL" id="MFB9753521.1"/>
    </source>
</evidence>
<comment type="caution">
    <text evidence="2">The sequence shown here is derived from an EMBL/GenBank/DDBJ whole genome shotgun (WGS) entry which is preliminary data.</text>
</comment>
<feature type="transmembrane region" description="Helical" evidence="1">
    <location>
        <begin position="37"/>
        <end position="59"/>
    </location>
</feature>
<organism evidence="2 3">
    <name type="scientific">Paenibacillus hodogayensis</name>
    <dbReference type="NCBI Taxonomy" id="279208"/>
    <lineage>
        <taxon>Bacteria</taxon>
        <taxon>Bacillati</taxon>
        <taxon>Bacillota</taxon>
        <taxon>Bacilli</taxon>
        <taxon>Bacillales</taxon>
        <taxon>Paenibacillaceae</taxon>
        <taxon>Paenibacillus</taxon>
    </lineage>
</organism>
<sequence>MKLTLKQAIAAFSLLLFVLIGLFTVYSFVFPFEAGDWLQGGWFGLILLVSPFGILMALFGKRAGKSSGVRMAALTGHLALIVFVFLYMSLGYVLFGV</sequence>
<keyword evidence="1" id="KW-0472">Membrane</keyword>
<reference evidence="2 3" key="1">
    <citation type="submission" date="2024-09" db="EMBL/GenBank/DDBJ databases">
        <authorList>
            <person name="Sun Q."/>
            <person name="Mori K."/>
        </authorList>
    </citation>
    <scope>NUCLEOTIDE SEQUENCE [LARGE SCALE GENOMIC DNA]</scope>
    <source>
        <strain evidence="2 3">JCM 12520</strain>
    </source>
</reference>